<evidence type="ECO:0008006" key="4">
    <source>
        <dbReference type="Google" id="ProtNLM"/>
    </source>
</evidence>
<name>A0A3M6W9V7_HORWE</name>
<dbReference type="EMBL" id="QWIK01004109">
    <property type="protein sequence ID" value="RMX75279.1"/>
    <property type="molecule type" value="Genomic_DNA"/>
</dbReference>
<feature type="compositionally biased region" description="Polar residues" evidence="1">
    <location>
        <begin position="90"/>
        <end position="99"/>
    </location>
</feature>
<feature type="region of interest" description="Disordered" evidence="1">
    <location>
        <begin position="214"/>
        <end position="250"/>
    </location>
</feature>
<protein>
    <recommendedName>
        <fullName evidence="4">Glycine zipper 2TM domain-containing protein</fullName>
    </recommendedName>
</protein>
<evidence type="ECO:0000313" key="2">
    <source>
        <dbReference type="EMBL" id="RMX75279.1"/>
    </source>
</evidence>
<dbReference type="Proteomes" id="UP000282582">
    <property type="component" value="Unassembled WGS sequence"/>
</dbReference>
<feature type="compositionally biased region" description="Basic residues" evidence="1">
    <location>
        <begin position="145"/>
        <end position="162"/>
    </location>
</feature>
<reference evidence="2 3" key="1">
    <citation type="journal article" date="2018" name="BMC Genomics">
        <title>Genomic evidence for intraspecific hybridization in a clonal and extremely halotolerant yeast.</title>
        <authorList>
            <person name="Gostincar C."/>
            <person name="Stajich J.E."/>
            <person name="Zupancic J."/>
            <person name="Zalar P."/>
            <person name="Gunde-Cimerman N."/>
        </authorList>
    </citation>
    <scope>NUCLEOTIDE SEQUENCE [LARGE SCALE GENOMIC DNA]</scope>
    <source>
        <strain evidence="2 3">EXF-6654</strain>
    </source>
</reference>
<comment type="caution">
    <text evidence="2">The sequence shown here is derived from an EMBL/GenBank/DDBJ whole genome shotgun (WGS) entry which is preliminary data.</text>
</comment>
<organism evidence="2 3">
    <name type="scientific">Hortaea werneckii</name>
    <name type="common">Black yeast</name>
    <name type="synonym">Cladosporium werneckii</name>
    <dbReference type="NCBI Taxonomy" id="91943"/>
    <lineage>
        <taxon>Eukaryota</taxon>
        <taxon>Fungi</taxon>
        <taxon>Dikarya</taxon>
        <taxon>Ascomycota</taxon>
        <taxon>Pezizomycotina</taxon>
        <taxon>Dothideomycetes</taxon>
        <taxon>Dothideomycetidae</taxon>
        <taxon>Mycosphaerellales</taxon>
        <taxon>Teratosphaeriaceae</taxon>
        <taxon>Hortaea</taxon>
    </lineage>
</organism>
<evidence type="ECO:0000313" key="3">
    <source>
        <dbReference type="Proteomes" id="UP000282582"/>
    </source>
</evidence>
<sequence>AQSQQNLQPLPYPISDDPPPYSSLLPDGRPHSHSQPPPMTRPPLQTPHHSDYQYRPQQGDTHMYPPEKQAHFNNAQQNGFIPPGNYAPQGRSSSYQQPHGRQGYPFPNGAPPPAQPPYATSSNRQPSKPQHRPSPSPYRNDSSRSRSRSRSREKSSRRKHRPHYDARPQYYERPSQEQQRKKSNGVSTFLGAGGGAVLGDIIFPGLGTLGGAILGGVGGHEYGKQRRSYSNDREYYDDNHGRGRRRHERG</sequence>
<gene>
    <name evidence="2" type="ORF">D0868_16850</name>
</gene>
<feature type="compositionally biased region" description="Pro residues" evidence="1">
    <location>
        <begin position="10"/>
        <end position="21"/>
    </location>
</feature>
<feature type="non-terminal residue" evidence="2">
    <location>
        <position position="1"/>
    </location>
</feature>
<feature type="region of interest" description="Disordered" evidence="1">
    <location>
        <begin position="1"/>
        <end position="194"/>
    </location>
</feature>
<feature type="compositionally biased region" description="Polar residues" evidence="1">
    <location>
        <begin position="119"/>
        <end position="128"/>
    </location>
</feature>
<evidence type="ECO:0000256" key="1">
    <source>
        <dbReference type="SAM" id="MobiDB-lite"/>
    </source>
</evidence>
<feature type="compositionally biased region" description="Pro residues" evidence="1">
    <location>
        <begin position="35"/>
        <end position="45"/>
    </location>
</feature>
<dbReference type="AlphaFoldDB" id="A0A3M6W9V7"/>
<proteinExistence type="predicted"/>
<accession>A0A3M6W9V7</accession>
<feature type="compositionally biased region" description="Basic and acidic residues" evidence="1">
    <location>
        <begin position="221"/>
        <end position="241"/>
    </location>
</feature>